<dbReference type="RefSeq" id="WP_073289491.1">
    <property type="nucleotide sequence ID" value="NZ_FRCP01000017.1"/>
</dbReference>
<name>A0A1M7LLG8_9FIRM</name>
<dbReference type="InterPro" id="IPR029044">
    <property type="entry name" value="Nucleotide-diphossugar_trans"/>
</dbReference>
<accession>A0A1M7LLG8</accession>
<proteinExistence type="predicted"/>
<dbReference type="SUPFAM" id="SSF53448">
    <property type="entry name" value="Nucleotide-diphospho-sugar transferases"/>
    <property type="match status" value="1"/>
</dbReference>
<gene>
    <name evidence="2" type="ORF">SAMN02746066_03289</name>
</gene>
<dbReference type="Pfam" id="PF00535">
    <property type="entry name" value="Glycos_transf_2"/>
    <property type="match status" value="1"/>
</dbReference>
<dbReference type="GO" id="GO:0016740">
    <property type="term" value="F:transferase activity"/>
    <property type="evidence" value="ECO:0007669"/>
    <property type="project" value="UniProtKB-KW"/>
</dbReference>
<dbReference type="EMBL" id="FRCP01000017">
    <property type="protein sequence ID" value="SHM78965.1"/>
    <property type="molecule type" value="Genomic_DNA"/>
</dbReference>
<dbReference type="InterPro" id="IPR001173">
    <property type="entry name" value="Glyco_trans_2-like"/>
</dbReference>
<organism evidence="2 3">
    <name type="scientific">Anaerosporobacter mobilis DSM 15930</name>
    <dbReference type="NCBI Taxonomy" id="1120996"/>
    <lineage>
        <taxon>Bacteria</taxon>
        <taxon>Bacillati</taxon>
        <taxon>Bacillota</taxon>
        <taxon>Clostridia</taxon>
        <taxon>Lachnospirales</taxon>
        <taxon>Lachnospiraceae</taxon>
        <taxon>Anaerosporobacter</taxon>
    </lineage>
</organism>
<evidence type="ECO:0000313" key="2">
    <source>
        <dbReference type="EMBL" id="SHM78965.1"/>
    </source>
</evidence>
<keyword evidence="3" id="KW-1185">Reference proteome</keyword>
<dbReference type="CDD" id="cd00761">
    <property type="entry name" value="Glyco_tranf_GTA_type"/>
    <property type="match status" value="1"/>
</dbReference>
<dbReference type="STRING" id="1120996.SAMN02746066_03289"/>
<protein>
    <submittedName>
        <fullName evidence="2">Rhamnosyltransferase</fullName>
    </submittedName>
</protein>
<evidence type="ECO:0000259" key="1">
    <source>
        <dbReference type="Pfam" id="PF00535"/>
    </source>
</evidence>
<dbReference type="Proteomes" id="UP000184038">
    <property type="component" value="Unassembled WGS sequence"/>
</dbReference>
<feature type="domain" description="Glycosyltransferase 2-like" evidence="1">
    <location>
        <begin position="10"/>
        <end position="192"/>
    </location>
</feature>
<dbReference type="AlphaFoldDB" id="A0A1M7LLG8"/>
<dbReference type="Gene3D" id="3.90.550.10">
    <property type="entry name" value="Spore Coat Polysaccharide Biosynthesis Protein SpsA, Chain A"/>
    <property type="match status" value="1"/>
</dbReference>
<reference evidence="2 3" key="1">
    <citation type="submission" date="2016-11" db="EMBL/GenBank/DDBJ databases">
        <authorList>
            <person name="Jaros S."/>
            <person name="Januszkiewicz K."/>
            <person name="Wedrychowicz H."/>
        </authorList>
    </citation>
    <scope>NUCLEOTIDE SEQUENCE [LARGE SCALE GENOMIC DNA]</scope>
    <source>
        <strain evidence="2 3">DSM 15930</strain>
    </source>
</reference>
<sequence>MDKSKLSVDIIIPTYRPDDQFYKLLGRLLKQTVKTIDKVDEAAEEYLNKIFIINTEEKYFDKDKFQKVCKGSKQIEVRHITRQEFDHGGTRNFAASLSTSDVIMFMTQDAMPEDYRLVENLIKPLREENVVVAYARQLPNERAGEIERYTREFNYPANSIYKSKNDIETLGIKTYFCSNVCSAYIREIYMRLGGFVTQTIFNEDMIFASKVIQSGYQIAYAADARVIHSHKYTYRQQFTRNFDLGVSQRQYREIFENIKSESEGIALVKKTAKHLIQKGKFYLIPDLILQSGFKFLGYKVGLRYEKLSKKTRRKFSMNKSYWDKK</sequence>
<dbReference type="OrthoDB" id="9790005at2"/>
<keyword evidence="2" id="KW-0808">Transferase</keyword>
<evidence type="ECO:0000313" key="3">
    <source>
        <dbReference type="Proteomes" id="UP000184038"/>
    </source>
</evidence>